<reference evidence="1" key="1">
    <citation type="submission" date="2023-10" db="EMBL/GenBank/DDBJ databases">
        <title>Genome assembly of Pristionchus species.</title>
        <authorList>
            <person name="Yoshida K."/>
            <person name="Sommer R.J."/>
        </authorList>
    </citation>
    <scope>NUCLEOTIDE SEQUENCE</scope>
    <source>
        <strain evidence="1">RS5133</strain>
    </source>
</reference>
<proteinExistence type="predicted"/>
<sequence>LISRLHIVKRERMKKVPRTIVTVRTRHWQRRRQTVATRFLTLPAFSLVSSSSPTGRVSFERMKTMEAVSIESSFPSSEDSIEDISK</sequence>
<keyword evidence="2" id="KW-1185">Reference proteome</keyword>
<evidence type="ECO:0000313" key="2">
    <source>
        <dbReference type="Proteomes" id="UP001432322"/>
    </source>
</evidence>
<protein>
    <recommendedName>
        <fullName evidence="3">Ribosomal protein</fullName>
    </recommendedName>
</protein>
<dbReference type="AlphaFoldDB" id="A0AAV5VK18"/>
<accession>A0AAV5VK18</accession>
<feature type="non-terminal residue" evidence="1">
    <location>
        <position position="86"/>
    </location>
</feature>
<feature type="non-terminal residue" evidence="1">
    <location>
        <position position="1"/>
    </location>
</feature>
<gene>
    <name evidence="1" type="ORF">PFISCL1PPCAC_9426</name>
</gene>
<organism evidence="1 2">
    <name type="scientific">Pristionchus fissidentatus</name>
    <dbReference type="NCBI Taxonomy" id="1538716"/>
    <lineage>
        <taxon>Eukaryota</taxon>
        <taxon>Metazoa</taxon>
        <taxon>Ecdysozoa</taxon>
        <taxon>Nematoda</taxon>
        <taxon>Chromadorea</taxon>
        <taxon>Rhabditida</taxon>
        <taxon>Rhabditina</taxon>
        <taxon>Diplogasteromorpha</taxon>
        <taxon>Diplogasteroidea</taxon>
        <taxon>Neodiplogasteridae</taxon>
        <taxon>Pristionchus</taxon>
    </lineage>
</organism>
<dbReference type="EMBL" id="BTSY01000003">
    <property type="protein sequence ID" value="GMT18129.1"/>
    <property type="molecule type" value="Genomic_DNA"/>
</dbReference>
<name>A0AAV5VK18_9BILA</name>
<evidence type="ECO:0000313" key="1">
    <source>
        <dbReference type="EMBL" id="GMT18129.1"/>
    </source>
</evidence>
<comment type="caution">
    <text evidence="1">The sequence shown here is derived from an EMBL/GenBank/DDBJ whole genome shotgun (WGS) entry which is preliminary data.</text>
</comment>
<evidence type="ECO:0008006" key="3">
    <source>
        <dbReference type="Google" id="ProtNLM"/>
    </source>
</evidence>
<dbReference type="Proteomes" id="UP001432322">
    <property type="component" value="Unassembled WGS sequence"/>
</dbReference>